<evidence type="ECO:0000256" key="1">
    <source>
        <dbReference type="SAM" id="MobiDB-lite"/>
    </source>
</evidence>
<feature type="region of interest" description="Disordered" evidence="1">
    <location>
        <begin position="219"/>
        <end position="243"/>
    </location>
</feature>
<feature type="compositionally biased region" description="Pro residues" evidence="1">
    <location>
        <begin position="143"/>
        <end position="152"/>
    </location>
</feature>
<accession>A0A8K0T371</accession>
<feature type="transmembrane region" description="Helical" evidence="2">
    <location>
        <begin position="6"/>
        <end position="24"/>
    </location>
</feature>
<dbReference type="OrthoDB" id="3757673at2759"/>
<feature type="region of interest" description="Disordered" evidence="1">
    <location>
        <begin position="137"/>
        <end position="190"/>
    </location>
</feature>
<keyword evidence="2" id="KW-0812">Transmembrane</keyword>
<dbReference type="EMBL" id="JAGPNK010000002">
    <property type="protein sequence ID" value="KAH7326255.1"/>
    <property type="molecule type" value="Genomic_DNA"/>
</dbReference>
<dbReference type="Proteomes" id="UP000813444">
    <property type="component" value="Unassembled WGS sequence"/>
</dbReference>
<protein>
    <submittedName>
        <fullName evidence="3">Uncharacterized protein</fullName>
    </submittedName>
</protein>
<organism evidence="3 4">
    <name type="scientific">Stachybotrys elegans</name>
    <dbReference type="NCBI Taxonomy" id="80388"/>
    <lineage>
        <taxon>Eukaryota</taxon>
        <taxon>Fungi</taxon>
        <taxon>Dikarya</taxon>
        <taxon>Ascomycota</taxon>
        <taxon>Pezizomycotina</taxon>
        <taxon>Sordariomycetes</taxon>
        <taxon>Hypocreomycetidae</taxon>
        <taxon>Hypocreales</taxon>
        <taxon>Stachybotryaceae</taxon>
        <taxon>Stachybotrys</taxon>
    </lineage>
</organism>
<keyword evidence="4" id="KW-1185">Reference proteome</keyword>
<feature type="compositionally biased region" description="Polar residues" evidence="1">
    <location>
        <begin position="219"/>
        <end position="229"/>
    </location>
</feature>
<evidence type="ECO:0000256" key="2">
    <source>
        <dbReference type="SAM" id="Phobius"/>
    </source>
</evidence>
<feature type="compositionally biased region" description="Polar residues" evidence="1">
    <location>
        <begin position="163"/>
        <end position="182"/>
    </location>
</feature>
<reference evidence="3" key="1">
    <citation type="journal article" date="2021" name="Nat. Commun.">
        <title>Genetic determinants of endophytism in the Arabidopsis root mycobiome.</title>
        <authorList>
            <person name="Mesny F."/>
            <person name="Miyauchi S."/>
            <person name="Thiergart T."/>
            <person name="Pickel B."/>
            <person name="Atanasova L."/>
            <person name="Karlsson M."/>
            <person name="Huettel B."/>
            <person name="Barry K.W."/>
            <person name="Haridas S."/>
            <person name="Chen C."/>
            <person name="Bauer D."/>
            <person name="Andreopoulos W."/>
            <person name="Pangilinan J."/>
            <person name="LaButti K."/>
            <person name="Riley R."/>
            <person name="Lipzen A."/>
            <person name="Clum A."/>
            <person name="Drula E."/>
            <person name="Henrissat B."/>
            <person name="Kohler A."/>
            <person name="Grigoriev I.V."/>
            <person name="Martin F.M."/>
            <person name="Hacquard S."/>
        </authorList>
    </citation>
    <scope>NUCLEOTIDE SEQUENCE</scope>
    <source>
        <strain evidence="3">MPI-CAGE-CH-0235</strain>
    </source>
</reference>
<comment type="caution">
    <text evidence="3">The sequence shown here is derived from an EMBL/GenBank/DDBJ whole genome shotgun (WGS) entry which is preliminary data.</text>
</comment>
<evidence type="ECO:0000313" key="3">
    <source>
        <dbReference type="EMBL" id="KAH7326255.1"/>
    </source>
</evidence>
<sequence>MSGWLQLVSIVVVVQIASTYYAAYRDAPRDLATFVDTVDCSVGENESYDRDVAKVQRLDDKIRLGRLLREIQKSGDDLREDLNDMLLSDTGTTLKTTARLLWASNRARLEDRIRRLDLLRMRFLVLYMGSLTSVAADREKQIQPPPPPPLPLPHRDRDPEKNASASSFDTPTKPQLAKSLTDSAVPRPPLRRLTTNAIGHQETITRPHRRGWAGVVEELQTSPRMQQRHASIEEAMARTPPSI</sequence>
<gene>
    <name evidence="3" type="ORF">B0I35DRAFT_474922</name>
</gene>
<name>A0A8K0T371_9HYPO</name>
<proteinExistence type="predicted"/>
<dbReference type="AlphaFoldDB" id="A0A8K0T371"/>
<evidence type="ECO:0000313" key="4">
    <source>
        <dbReference type="Proteomes" id="UP000813444"/>
    </source>
</evidence>
<keyword evidence="2" id="KW-1133">Transmembrane helix</keyword>
<keyword evidence="2" id="KW-0472">Membrane</keyword>